<dbReference type="PROSITE" id="PS50109">
    <property type="entry name" value="HIS_KIN"/>
    <property type="match status" value="1"/>
</dbReference>
<accession>A0A6S6SJ47</accession>
<dbReference type="EMBL" id="CACVAX010000013">
    <property type="protein sequence ID" value="CAA6806178.1"/>
    <property type="molecule type" value="Genomic_DNA"/>
</dbReference>
<dbReference type="InterPro" id="IPR036890">
    <property type="entry name" value="HATPase_C_sf"/>
</dbReference>
<organism evidence="4">
    <name type="scientific">uncultured Sulfurovum sp</name>
    <dbReference type="NCBI Taxonomy" id="269237"/>
    <lineage>
        <taxon>Bacteria</taxon>
        <taxon>Pseudomonadati</taxon>
        <taxon>Campylobacterota</taxon>
        <taxon>Epsilonproteobacteria</taxon>
        <taxon>Campylobacterales</taxon>
        <taxon>Sulfurovaceae</taxon>
        <taxon>Sulfurovum</taxon>
        <taxon>environmental samples</taxon>
    </lineage>
</organism>
<name>A0A6S6SJ47_9BACT</name>
<dbReference type="GO" id="GO:0000155">
    <property type="term" value="F:phosphorelay sensor kinase activity"/>
    <property type="evidence" value="ECO:0007669"/>
    <property type="project" value="InterPro"/>
</dbReference>
<dbReference type="Gene3D" id="3.30.450.20">
    <property type="entry name" value="PAS domain"/>
    <property type="match status" value="1"/>
</dbReference>
<dbReference type="InterPro" id="IPR003594">
    <property type="entry name" value="HATPase_dom"/>
</dbReference>
<keyword evidence="4" id="KW-0418">Kinase</keyword>
<feature type="domain" description="Histidine kinase" evidence="3">
    <location>
        <begin position="171"/>
        <end position="388"/>
    </location>
</feature>
<dbReference type="AlphaFoldDB" id="A0A6S6SJ47"/>
<comment type="catalytic activity">
    <reaction evidence="1">
        <text>ATP + protein L-histidine = ADP + protein N-phospho-L-histidine.</text>
        <dbReference type="EC" id="2.7.13.3"/>
    </reaction>
</comment>
<keyword evidence="4" id="KW-0808">Transferase</keyword>
<sequence length="420" mass="48921">MTLTKLRSKKELRSKISKIKEEQHINKILDGTDNIIFLKRLDGGIIHINRQFFNLFPEYGSIKEFTQQHNSIFELFDNDDPNYIDGNYFEDNIYELLNQQISHKVKITRQERTLFFRATMKAVSLEKNKEEFVITLSDITQLEHEMQKNIQQERILQQQAKMASMGEMIGNIAHQWRQPLNTLSTLNTLLFLNYEENDSLSPKQMEDFKKRSNFLIQKMSTTIDDFRNFFLPKAKNKSSFKLKSAIEQTIGFMQDTYIEHHIQLVQDINSEIHITSYQNELEQVLLNLFNNAKDAHISNKTINPKVIVRLIKEGSHSSITIEDNAGGIDPKIIDKVFEPYFSTKFENQGTGIGLYMSKMIIEESIEGQLTIENHNEGVLATINFTKKPSFRQDKAPLSRASMKEVCSGCHYRESYKKNQK</sequence>
<protein>
    <recommendedName>
        <fullName evidence="2">histidine kinase</fullName>
        <ecNumber evidence="2">2.7.13.3</ecNumber>
    </recommendedName>
</protein>
<dbReference type="EC" id="2.7.13.3" evidence="2"/>
<dbReference type="Gene3D" id="1.10.287.130">
    <property type="match status" value="1"/>
</dbReference>
<evidence type="ECO:0000256" key="2">
    <source>
        <dbReference type="ARBA" id="ARBA00012438"/>
    </source>
</evidence>
<dbReference type="SUPFAM" id="SSF47384">
    <property type="entry name" value="Homodimeric domain of signal transducing histidine kinase"/>
    <property type="match status" value="1"/>
</dbReference>
<dbReference type="PANTHER" id="PTHR43065">
    <property type="entry name" value="SENSOR HISTIDINE KINASE"/>
    <property type="match status" value="1"/>
</dbReference>
<gene>
    <name evidence="4" type="ORF">HELGO_WM3163</name>
</gene>
<dbReference type="PANTHER" id="PTHR43065:SF42">
    <property type="entry name" value="TWO-COMPONENT SENSOR PPRA"/>
    <property type="match status" value="1"/>
</dbReference>
<dbReference type="InterPro" id="IPR035965">
    <property type="entry name" value="PAS-like_dom_sf"/>
</dbReference>
<dbReference type="InterPro" id="IPR004358">
    <property type="entry name" value="Sig_transdc_His_kin-like_C"/>
</dbReference>
<dbReference type="SMART" id="SM00387">
    <property type="entry name" value="HATPase_c"/>
    <property type="match status" value="1"/>
</dbReference>
<dbReference type="Pfam" id="PF02518">
    <property type="entry name" value="HATPase_c"/>
    <property type="match status" value="1"/>
</dbReference>
<reference evidence="4" key="1">
    <citation type="submission" date="2020-01" db="EMBL/GenBank/DDBJ databases">
        <authorList>
            <person name="Meier V. D."/>
            <person name="Meier V D."/>
        </authorList>
    </citation>
    <scope>NUCLEOTIDE SEQUENCE</scope>
    <source>
        <strain evidence="4">HLG_WM_MAG_04</strain>
    </source>
</reference>
<evidence type="ECO:0000313" key="4">
    <source>
        <dbReference type="EMBL" id="CAA6806178.1"/>
    </source>
</evidence>
<dbReference type="InterPro" id="IPR005467">
    <property type="entry name" value="His_kinase_dom"/>
</dbReference>
<dbReference type="PRINTS" id="PR00344">
    <property type="entry name" value="BCTRLSENSOR"/>
</dbReference>
<evidence type="ECO:0000259" key="3">
    <source>
        <dbReference type="PROSITE" id="PS50109"/>
    </source>
</evidence>
<dbReference type="SUPFAM" id="SSF55874">
    <property type="entry name" value="ATPase domain of HSP90 chaperone/DNA topoisomerase II/histidine kinase"/>
    <property type="match status" value="1"/>
</dbReference>
<dbReference type="SUPFAM" id="SSF55785">
    <property type="entry name" value="PYP-like sensor domain (PAS domain)"/>
    <property type="match status" value="1"/>
</dbReference>
<evidence type="ECO:0000256" key="1">
    <source>
        <dbReference type="ARBA" id="ARBA00000085"/>
    </source>
</evidence>
<dbReference type="InterPro" id="IPR036097">
    <property type="entry name" value="HisK_dim/P_sf"/>
</dbReference>
<proteinExistence type="predicted"/>
<dbReference type="Gene3D" id="3.30.565.10">
    <property type="entry name" value="Histidine kinase-like ATPase, C-terminal domain"/>
    <property type="match status" value="1"/>
</dbReference>